<dbReference type="AlphaFoldDB" id="A0A2G9P7Z9"/>
<evidence type="ECO:0000313" key="2">
    <source>
        <dbReference type="Proteomes" id="UP000228934"/>
    </source>
</evidence>
<evidence type="ECO:0000313" key="1">
    <source>
        <dbReference type="EMBL" id="PIN99464.1"/>
    </source>
</evidence>
<organism evidence="1 2">
    <name type="scientific">Aquarana catesbeiana</name>
    <name type="common">American bullfrog</name>
    <name type="synonym">Rana catesbeiana</name>
    <dbReference type="NCBI Taxonomy" id="8400"/>
    <lineage>
        <taxon>Eukaryota</taxon>
        <taxon>Metazoa</taxon>
        <taxon>Chordata</taxon>
        <taxon>Craniata</taxon>
        <taxon>Vertebrata</taxon>
        <taxon>Euteleostomi</taxon>
        <taxon>Amphibia</taxon>
        <taxon>Batrachia</taxon>
        <taxon>Anura</taxon>
        <taxon>Neobatrachia</taxon>
        <taxon>Ranoidea</taxon>
        <taxon>Ranidae</taxon>
        <taxon>Aquarana</taxon>
    </lineage>
</organism>
<sequence length="166" mass="18781">MYFPNLVFSHLDWKCGEISFTRTRELVEKRVVESVNFLAVSMEGVEEGGIWPHFLFCLINLETKTLSLLTSTEWSAVISDLANLVYFKTSSKRTITLHQDNKGAAVKEHTLPVLPEKERRHMNDSKKHFCICSATAFSGMMAQSGVPTVLTGIRANLLLCEEMVQR</sequence>
<gene>
    <name evidence="1" type="ORF">AB205_0030780</name>
</gene>
<reference evidence="2" key="1">
    <citation type="journal article" date="2017" name="Nat. Commun.">
        <title>The North American bullfrog draft genome provides insight into hormonal regulation of long noncoding RNA.</title>
        <authorList>
            <person name="Hammond S.A."/>
            <person name="Warren R.L."/>
            <person name="Vandervalk B.P."/>
            <person name="Kucuk E."/>
            <person name="Khan H."/>
            <person name="Gibb E.A."/>
            <person name="Pandoh P."/>
            <person name="Kirk H."/>
            <person name="Zhao Y."/>
            <person name="Jones M."/>
            <person name="Mungall A.J."/>
            <person name="Coope R."/>
            <person name="Pleasance S."/>
            <person name="Moore R.A."/>
            <person name="Holt R.A."/>
            <person name="Round J.M."/>
            <person name="Ohora S."/>
            <person name="Walle B.V."/>
            <person name="Veldhoen N."/>
            <person name="Helbing C.C."/>
            <person name="Birol I."/>
        </authorList>
    </citation>
    <scope>NUCLEOTIDE SEQUENCE [LARGE SCALE GENOMIC DNA]</scope>
</reference>
<name>A0A2G9P7Z9_AQUCT</name>
<proteinExistence type="predicted"/>
<dbReference type="OrthoDB" id="272271at2759"/>
<accession>A0A2G9P7Z9</accession>
<dbReference type="EMBL" id="KV922554">
    <property type="protein sequence ID" value="PIN99464.1"/>
    <property type="molecule type" value="Genomic_DNA"/>
</dbReference>
<protein>
    <submittedName>
        <fullName evidence="1">Uncharacterized protein</fullName>
    </submittedName>
</protein>
<keyword evidence="2" id="KW-1185">Reference proteome</keyword>
<dbReference type="Proteomes" id="UP000228934">
    <property type="component" value="Unassembled WGS sequence"/>
</dbReference>